<dbReference type="InterPro" id="IPR019700">
    <property type="entry name" value="Sigma-G_inhibitor_Gin"/>
</dbReference>
<accession>K8EAC1</accession>
<organism evidence="1 2">
    <name type="scientific">Desulforamulus hydrothermalis Lam5 = DSM 18033</name>
    <dbReference type="NCBI Taxonomy" id="1121428"/>
    <lineage>
        <taxon>Bacteria</taxon>
        <taxon>Bacillati</taxon>
        <taxon>Bacillota</taxon>
        <taxon>Clostridia</taxon>
        <taxon>Eubacteriales</taxon>
        <taxon>Peptococcaceae</taxon>
        <taxon>Desulforamulus</taxon>
    </lineage>
</organism>
<dbReference type="Proteomes" id="UP000009315">
    <property type="component" value="Unassembled WGS sequence"/>
</dbReference>
<comment type="caution">
    <text evidence="1">The sequence shown here is derived from an EMBL/GenBank/DDBJ whole genome shotgun (WGS) entry which is preliminary data.</text>
</comment>
<reference evidence="1 2" key="1">
    <citation type="journal article" date="2013" name="Genome Announc.">
        <title>Genome Sequence of the Sulfate-Reducing Bacterium Desulfotomaculum hydrothermale Lam5(T).</title>
        <authorList>
            <person name="Amin O."/>
            <person name="Fardeau M.L."/>
            <person name="Valette O."/>
            <person name="Hirschler-Rea A."/>
            <person name="Barbe V."/>
            <person name="Medigue C."/>
            <person name="Vacherie B."/>
            <person name="Ollivier B."/>
            <person name="Bertin P.N."/>
            <person name="Dolla A."/>
        </authorList>
    </citation>
    <scope>NUCLEOTIDE SEQUENCE [LARGE SCALE GENOMIC DNA]</scope>
    <source>
        <strain evidence="2">Lam5 / DSM 18033</strain>
    </source>
</reference>
<evidence type="ECO:0000313" key="2">
    <source>
        <dbReference type="Proteomes" id="UP000009315"/>
    </source>
</evidence>
<name>K8EAC1_9FIRM</name>
<dbReference type="OrthoDB" id="1753657at2"/>
<proteinExistence type="predicted"/>
<evidence type="ECO:0000313" key="1">
    <source>
        <dbReference type="EMBL" id="CCO08558.1"/>
    </source>
</evidence>
<dbReference type="EMBL" id="CAOS01000011">
    <property type="protein sequence ID" value="CCO08558.1"/>
    <property type="molecule type" value="Genomic_DNA"/>
</dbReference>
<dbReference type="RefSeq" id="WP_008412045.1">
    <property type="nucleotide sequence ID" value="NZ_CAOS01000011.1"/>
</dbReference>
<dbReference type="AlphaFoldDB" id="K8EAC1"/>
<protein>
    <submittedName>
        <fullName evidence="1">Sigma-G inhibitor, Gin</fullName>
    </submittedName>
</protein>
<keyword evidence="2" id="KW-1185">Reference proteome</keyword>
<gene>
    <name evidence="1" type="ORF">DESHY_40108</name>
</gene>
<sequence>MQELPVCVICRSVLANPDAGIIILGKAICADCEQKIISLTGNEPDYAVYISGLRKIWCGREA</sequence>
<dbReference type="Pfam" id="PF10764">
    <property type="entry name" value="Gin"/>
    <property type="match status" value="1"/>
</dbReference>